<reference evidence="3 4" key="1">
    <citation type="submission" date="2019-02" db="EMBL/GenBank/DDBJ databases">
        <title>Genome sequencing of the rare red list fungi Antrodiella citrinella (Flaviporus citrinellus).</title>
        <authorList>
            <person name="Buettner E."/>
            <person name="Kellner H."/>
        </authorList>
    </citation>
    <scope>NUCLEOTIDE SEQUENCE [LARGE SCALE GENOMIC DNA]</scope>
    <source>
        <strain evidence="3 4">DSM 108506</strain>
    </source>
</reference>
<dbReference type="Pfam" id="PF05347">
    <property type="entry name" value="Complex1_LYR"/>
    <property type="match status" value="1"/>
</dbReference>
<comment type="similarity">
    <text evidence="1">Belongs to the complex I LYR family.</text>
</comment>
<evidence type="ECO:0000256" key="1">
    <source>
        <dbReference type="ARBA" id="ARBA00009508"/>
    </source>
</evidence>
<dbReference type="GO" id="GO:1990221">
    <property type="term" value="C:L-cysteine desulfurase complex"/>
    <property type="evidence" value="ECO:0007669"/>
    <property type="project" value="TreeGrafter"/>
</dbReference>
<evidence type="ECO:0000259" key="2">
    <source>
        <dbReference type="Pfam" id="PF05347"/>
    </source>
</evidence>
<dbReference type="InterPro" id="IPR051522">
    <property type="entry name" value="ISC_assembly_LYR"/>
</dbReference>
<dbReference type="InterPro" id="IPR045297">
    <property type="entry name" value="Complex1_LYR_LYRM4"/>
</dbReference>
<gene>
    <name evidence="3" type="ORF">EUX98_g6971</name>
</gene>
<dbReference type="AlphaFoldDB" id="A0A4S4MMY7"/>
<dbReference type="EMBL" id="SGPM01000270">
    <property type="protein sequence ID" value="THH27209.1"/>
    <property type="molecule type" value="Genomic_DNA"/>
</dbReference>
<proteinExistence type="inferred from homology"/>
<evidence type="ECO:0000313" key="3">
    <source>
        <dbReference type="EMBL" id="THH27209.1"/>
    </source>
</evidence>
<organism evidence="3 4">
    <name type="scientific">Antrodiella citrinella</name>
    <dbReference type="NCBI Taxonomy" id="2447956"/>
    <lineage>
        <taxon>Eukaryota</taxon>
        <taxon>Fungi</taxon>
        <taxon>Dikarya</taxon>
        <taxon>Basidiomycota</taxon>
        <taxon>Agaricomycotina</taxon>
        <taxon>Agaricomycetes</taxon>
        <taxon>Polyporales</taxon>
        <taxon>Steccherinaceae</taxon>
        <taxon>Antrodiella</taxon>
    </lineage>
</organism>
<protein>
    <recommendedName>
        <fullName evidence="2">Complex 1 LYR protein domain-containing protein</fullName>
    </recommendedName>
</protein>
<name>A0A4S4MMY7_9APHY</name>
<dbReference type="PANTHER" id="PTHR13166:SF7">
    <property type="entry name" value="LYR MOTIF-CONTAINING PROTEIN 4"/>
    <property type="match status" value="1"/>
</dbReference>
<dbReference type="PANTHER" id="PTHR13166">
    <property type="entry name" value="PROTEIN C6ORF149"/>
    <property type="match status" value="1"/>
</dbReference>
<sequence length="80" mass="9627">MLRTSRAFSSYNFRQYFVHRTKSVFQDIKDEQDPAKLRAFYDEKRKELDVLKRSAVVNQLYGGWRLVVEKQKPVRERADS</sequence>
<feature type="domain" description="Complex 1 LYR protein" evidence="2">
    <location>
        <begin position="1"/>
        <end position="50"/>
    </location>
</feature>
<dbReference type="GO" id="GO:0016226">
    <property type="term" value="P:iron-sulfur cluster assembly"/>
    <property type="evidence" value="ECO:0007669"/>
    <property type="project" value="InterPro"/>
</dbReference>
<evidence type="ECO:0000313" key="4">
    <source>
        <dbReference type="Proteomes" id="UP000308730"/>
    </source>
</evidence>
<dbReference type="CDD" id="cd20264">
    <property type="entry name" value="Complex1_LYR_LYRM4"/>
    <property type="match status" value="1"/>
</dbReference>
<dbReference type="GO" id="GO:0005739">
    <property type="term" value="C:mitochondrion"/>
    <property type="evidence" value="ECO:0007669"/>
    <property type="project" value="TreeGrafter"/>
</dbReference>
<dbReference type="InterPro" id="IPR008011">
    <property type="entry name" value="Complex1_LYR_dom"/>
</dbReference>
<dbReference type="Proteomes" id="UP000308730">
    <property type="component" value="Unassembled WGS sequence"/>
</dbReference>
<dbReference type="OrthoDB" id="275715at2759"/>
<keyword evidence="4" id="KW-1185">Reference proteome</keyword>
<comment type="caution">
    <text evidence="3">The sequence shown here is derived from an EMBL/GenBank/DDBJ whole genome shotgun (WGS) entry which is preliminary data.</text>
</comment>
<accession>A0A4S4MMY7</accession>